<evidence type="ECO:0000313" key="3">
    <source>
        <dbReference type="Proteomes" id="UP000437017"/>
    </source>
</evidence>
<name>A0A643BX05_BALPH</name>
<comment type="caution">
    <text evidence="2">The sequence shown here is derived from an EMBL/GenBank/DDBJ whole genome shotgun (WGS) entry which is preliminary data.</text>
</comment>
<gene>
    <name evidence="2" type="ORF">E2I00_002638</name>
</gene>
<feature type="compositionally biased region" description="Basic and acidic residues" evidence="1">
    <location>
        <begin position="128"/>
        <end position="148"/>
    </location>
</feature>
<dbReference type="Proteomes" id="UP000437017">
    <property type="component" value="Unassembled WGS sequence"/>
</dbReference>
<evidence type="ECO:0000256" key="1">
    <source>
        <dbReference type="SAM" id="MobiDB-lite"/>
    </source>
</evidence>
<proteinExistence type="predicted"/>
<dbReference type="EMBL" id="SGJD01003743">
    <property type="protein sequence ID" value="KAB0392561.1"/>
    <property type="molecule type" value="Genomic_DNA"/>
</dbReference>
<reference evidence="2 3" key="1">
    <citation type="journal article" date="2019" name="PLoS ONE">
        <title>Genomic analyses reveal an absence of contemporary introgressive admixture between fin whales and blue whales, despite known hybrids.</title>
        <authorList>
            <person name="Westbury M.V."/>
            <person name="Petersen B."/>
            <person name="Lorenzen E.D."/>
        </authorList>
    </citation>
    <scope>NUCLEOTIDE SEQUENCE [LARGE SCALE GENOMIC DNA]</scope>
    <source>
        <strain evidence="2">FinWhale-01</strain>
    </source>
</reference>
<keyword evidence="3" id="KW-1185">Reference proteome</keyword>
<feature type="region of interest" description="Disordered" evidence="1">
    <location>
        <begin position="78"/>
        <end position="160"/>
    </location>
</feature>
<protein>
    <submittedName>
        <fullName evidence="2">Uncharacterized protein</fullName>
    </submittedName>
</protein>
<evidence type="ECO:0000313" key="2">
    <source>
        <dbReference type="EMBL" id="KAB0392561.1"/>
    </source>
</evidence>
<dbReference type="AlphaFoldDB" id="A0A643BX05"/>
<feature type="compositionally biased region" description="Acidic residues" evidence="1">
    <location>
        <begin position="92"/>
        <end position="108"/>
    </location>
</feature>
<organism evidence="2 3">
    <name type="scientific">Balaenoptera physalus</name>
    <name type="common">Fin whale</name>
    <name type="synonym">Balaena physalus</name>
    <dbReference type="NCBI Taxonomy" id="9770"/>
    <lineage>
        <taxon>Eukaryota</taxon>
        <taxon>Metazoa</taxon>
        <taxon>Chordata</taxon>
        <taxon>Craniata</taxon>
        <taxon>Vertebrata</taxon>
        <taxon>Euteleostomi</taxon>
        <taxon>Mammalia</taxon>
        <taxon>Eutheria</taxon>
        <taxon>Laurasiatheria</taxon>
        <taxon>Artiodactyla</taxon>
        <taxon>Whippomorpha</taxon>
        <taxon>Cetacea</taxon>
        <taxon>Mysticeti</taxon>
        <taxon>Balaenopteridae</taxon>
        <taxon>Balaenoptera</taxon>
    </lineage>
</organism>
<sequence length="160" mass="17550">MGPEFSYKCINIQNSPGAAARQTPQLAALVPSLTELISSLTFSVDENRLNIGVQVSSVERSEQRRSACLFSALCKARRGGTCPETLQGKPEDEVEPENEGKSDEEEKPEVEGKTEHEGELQNEGQPEDEGKREKQGKSEAEGKPHDRQAFSSLIFSLDSD</sequence>
<feature type="compositionally biased region" description="Basic and acidic residues" evidence="1">
    <location>
        <begin position="109"/>
        <end position="119"/>
    </location>
</feature>
<accession>A0A643BX05</accession>